<dbReference type="KEGG" id="psco:LY89DRAFT_765562"/>
<dbReference type="GeneID" id="28831403"/>
<protein>
    <submittedName>
        <fullName evidence="2">Uncharacterized protein</fullName>
    </submittedName>
</protein>
<sequence>MAPQGAATAVQIDADEVYGFELLRRAWADMLIRSQGEGSTPFADTFMIPTIRTSRRLYNKIAKMEKSFGKSIFDDLELLTASCKFSEEITRARESNIRSFLPSTTSSALARKLNDLELEFLAFLDLIHDKLLRKEMGVRLESLTRIYQRPTNIIYCFYYGICKFSRQGKWEYLLLTGKDLDKALLREIACDIAPEIPKVIPSVIGTVLQGHIGENKWYKTALDATVDKIKKQYGKYLRAVPCYIASRFGERVVQDPLSVFHRRVEAAKAEAHNLLTAMQPGPTEQTMQALCQIFSGWSIFVAQHYGALLKDTVEQRQEQIPALYNGKTKSILAWPELVKEYNPRNWREHWPARAEEVATSEQRALRKESLQRRIPRPFTFVADCQGKENSVHPEGLLAEASGGLHFDPCTDRELDSNTEDEAPHFPEPETEPYDRAADLALYAKIKAGFDPAGQAFEGTMSSLSSSSSYLISTPGSSNWEDSNAYETYVEYMEIDKAAYVALPFPNSHNSAPCSL</sequence>
<evidence type="ECO:0000313" key="3">
    <source>
        <dbReference type="Proteomes" id="UP000070700"/>
    </source>
</evidence>
<keyword evidence="3" id="KW-1185">Reference proteome</keyword>
<organism evidence="2 3">
    <name type="scientific">Mollisia scopiformis</name>
    <name type="common">Conifer needle endophyte fungus</name>
    <name type="synonym">Phialocephala scopiformis</name>
    <dbReference type="NCBI Taxonomy" id="149040"/>
    <lineage>
        <taxon>Eukaryota</taxon>
        <taxon>Fungi</taxon>
        <taxon>Dikarya</taxon>
        <taxon>Ascomycota</taxon>
        <taxon>Pezizomycotina</taxon>
        <taxon>Leotiomycetes</taxon>
        <taxon>Helotiales</taxon>
        <taxon>Mollisiaceae</taxon>
        <taxon>Mollisia</taxon>
    </lineage>
</organism>
<evidence type="ECO:0000256" key="1">
    <source>
        <dbReference type="SAM" id="MobiDB-lite"/>
    </source>
</evidence>
<dbReference type="EMBL" id="KQ947437">
    <property type="protein sequence ID" value="KUJ08081.1"/>
    <property type="molecule type" value="Genomic_DNA"/>
</dbReference>
<dbReference type="InParanoid" id="A0A132B6W3"/>
<dbReference type="RefSeq" id="XP_018062436.1">
    <property type="nucleotide sequence ID" value="XM_018221677.1"/>
</dbReference>
<accession>A0A132B6W3</accession>
<dbReference type="AlphaFoldDB" id="A0A132B6W3"/>
<evidence type="ECO:0000313" key="2">
    <source>
        <dbReference type="EMBL" id="KUJ08081.1"/>
    </source>
</evidence>
<proteinExistence type="predicted"/>
<feature type="region of interest" description="Disordered" evidence="1">
    <location>
        <begin position="411"/>
        <end position="431"/>
    </location>
</feature>
<gene>
    <name evidence="2" type="ORF">LY89DRAFT_765562</name>
</gene>
<name>A0A132B6W3_MOLSC</name>
<dbReference type="Proteomes" id="UP000070700">
    <property type="component" value="Unassembled WGS sequence"/>
</dbReference>
<reference evidence="2 3" key="1">
    <citation type="submission" date="2015-10" db="EMBL/GenBank/DDBJ databases">
        <title>Full genome of DAOMC 229536 Phialocephala scopiformis, a fungal endophyte of spruce producing the potent anti-insectan compound rugulosin.</title>
        <authorList>
            <consortium name="DOE Joint Genome Institute"/>
            <person name="Walker A.K."/>
            <person name="Frasz S.L."/>
            <person name="Seifert K.A."/>
            <person name="Miller J.D."/>
            <person name="Mondo S.J."/>
            <person name="Labutti K."/>
            <person name="Lipzen A."/>
            <person name="Dockter R."/>
            <person name="Kennedy M."/>
            <person name="Grigoriev I.V."/>
            <person name="Spatafora J.W."/>
        </authorList>
    </citation>
    <scope>NUCLEOTIDE SEQUENCE [LARGE SCALE GENOMIC DNA]</scope>
    <source>
        <strain evidence="2 3">CBS 120377</strain>
    </source>
</reference>